<dbReference type="Gene3D" id="3.30.110.170">
    <property type="entry name" value="Protein of unknown function (DUF541), domain 1"/>
    <property type="match status" value="1"/>
</dbReference>
<dbReference type="PANTHER" id="PTHR34387">
    <property type="entry name" value="SLR1258 PROTEIN"/>
    <property type="match status" value="1"/>
</dbReference>
<organism evidence="2 3">
    <name type="scientific">Flavobacterium ichthyis</name>
    <dbReference type="NCBI Taxonomy" id="2698827"/>
    <lineage>
        <taxon>Bacteria</taxon>
        <taxon>Pseudomonadati</taxon>
        <taxon>Bacteroidota</taxon>
        <taxon>Flavobacteriia</taxon>
        <taxon>Flavobacteriales</taxon>
        <taxon>Flavobacteriaceae</taxon>
        <taxon>Flavobacterium</taxon>
    </lineage>
</organism>
<sequence length="230" mass="25245">MKKSILIFLTMVGTSTIAQQNQFVPHPQITVAGEGKVKVTPDYAIITVGVENTSADAAEAKKKNDAIVDAVIKYIKGFKIPAADYQTKQVYLHKSYDYNKKKNNFVANQQIAITLRDLTKYDTLMMGLVDTGINNINGVEFKSSKLAQYESEARKSAIVEAKTKANDYAIALGQKVGKAIMVSDNSQTNYPMPRMYAMKAEMADAGMSHETLAIGEIEITSNVSVSFILD</sequence>
<dbReference type="RefSeq" id="WP_166537931.1">
    <property type="nucleotide sequence ID" value="NZ_JAABLM010000024.1"/>
</dbReference>
<name>A0ABW9ZH54_9FLAO</name>
<keyword evidence="1" id="KW-0732">Signal</keyword>
<proteinExistence type="predicted"/>
<feature type="signal peptide" evidence="1">
    <location>
        <begin position="1"/>
        <end position="18"/>
    </location>
</feature>
<evidence type="ECO:0000313" key="3">
    <source>
        <dbReference type="Proteomes" id="UP000798602"/>
    </source>
</evidence>
<dbReference type="Proteomes" id="UP000798602">
    <property type="component" value="Unassembled WGS sequence"/>
</dbReference>
<dbReference type="InterPro" id="IPR007497">
    <property type="entry name" value="SIMPL/DUF541"/>
</dbReference>
<keyword evidence="3" id="KW-1185">Reference proteome</keyword>
<dbReference type="Pfam" id="PF04402">
    <property type="entry name" value="SIMPL"/>
    <property type="match status" value="1"/>
</dbReference>
<dbReference type="EMBL" id="JAABLM010000024">
    <property type="protein sequence ID" value="NBL66118.1"/>
    <property type="molecule type" value="Genomic_DNA"/>
</dbReference>
<accession>A0ABW9ZH54</accession>
<protein>
    <submittedName>
        <fullName evidence="2">DUF541 domain-containing protein</fullName>
    </submittedName>
</protein>
<dbReference type="PANTHER" id="PTHR34387:SF1">
    <property type="entry name" value="PERIPLASMIC IMMUNOGENIC PROTEIN"/>
    <property type="match status" value="1"/>
</dbReference>
<evidence type="ECO:0000313" key="2">
    <source>
        <dbReference type="EMBL" id="NBL66118.1"/>
    </source>
</evidence>
<gene>
    <name evidence="2" type="ORF">GV828_13005</name>
</gene>
<feature type="chain" id="PRO_5045381631" evidence="1">
    <location>
        <begin position="19"/>
        <end position="230"/>
    </location>
</feature>
<dbReference type="Gene3D" id="3.30.70.2970">
    <property type="entry name" value="Protein of unknown function (DUF541), domain 2"/>
    <property type="match status" value="1"/>
</dbReference>
<dbReference type="InterPro" id="IPR052022">
    <property type="entry name" value="26kDa_periplasmic_antigen"/>
</dbReference>
<reference evidence="3" key="1">
    <citation type="submission" date="2020-01" db="EMBL/GenBank/DDBJ databases">
        <title>Sphingomonas sp. strain CSW-10.</title>
        <authorList>
            <person name="Chen W.-M."/>
        </authorList>
    </citation>
    <scope>NUCLEOTIDE SEQUENCE [LARGE SCALE GENOMIC DNA]</scope>
    <source>
        <strain evidence="3">NST-5</strain>
    </source>
</reference>
<comment type="caution">
    <text evidence="2">The sequence shown here is derived from an EMBL/GenBank/DDBJ whole genome shotgun (WGS) entry which is preliminary data.</text>
</comment>
<evidence type="ECO:0000256" key="1">
    <source>
        <dbReference type="SAM" id="SignalP"/>
    </source>
</evidence>